<dbReference type="Proteomes" id="UP001172756">
    <property type="component" value="Unassembled WGS sequence"/>
</dbReference>
<comment type="caution">
    <text evidence="1">The sequence shown here is derived from an EMBL/GenBank/DDBJ whole genome shotgun (WGS) entry which is preliminary data.</text>
</comment>
<evidence type="ECO:0000313" key="2">
    <source>
        <dbReference type="Proteomes" id="UP001172756"/>
    </source>
</evidence>
<sequence>MTSVPPLVADDFDAVFVGAGISIPAPSTLPSGDHLARAAIQWIGDAEPSLSPDATAGVLERMEGDGALAEGLRLEELMEVMHHSLDLIDLVRIYDVLKDAPVNFIHRALAGWGCPLVTVNMDRLLEDAGAADVLHLHGTVDEPGSIVTTISQYLRGLSPEMCGQLRARVEGSRLLVMGYSARDRDVWPELVAARPRHVTWTAPVGEVLSDEAREALRLLGNQGCDVAVVRGYGQDLLAGAVDGPVMEELRHVASTRANREVEVPQDTVELMRRDRGPGFSEKRVLALVRVMVELGMYPEAIASMRRPWVSAKAREDAARLTARCHRRQGRPSQALRTLLSTADPRILGARISEISINVAFAGHPRAAELLDRILVMQAGKDPRGRRGVIARRARVRLVQRLMTSGRGARVDALVRRWDPPPSGFGQGELVNEATWLADARRTVGDYRGAITILAEIMPSLPYADASQQAYALAKTAEIAAVWGRSPAEAFLETGFPQLQATAGDLDARMQRAVALAGARRGEALMAGVSAALHATSGASARDELERVRGIAESVEGQLYDYFLLHSAERYRVDGDVDACRREVDAVLSRRTRKAPPCWLSRHAAAVITATCELDDPDGARRAVARLRRLERTYRRRGMGATAAWLTATLARAGHATISPREIARWGHRGWHREVAYATGGLDQDRLNWIVNL</sequence>
<name>A0AB35MK41_9MICO</name>
<dbReference type="RefSeq" id="WP_301160844.1">
    <property type="nucleotide sequence ID" value="NZ_JAUHQB010000009.1"/>
</dbReference>
<protein>
    <submittedName>
        <fullName evidence="1">SIR2 family protein</fullName>
    </submittedName>
</protein>
<dbReference type="SUPFAM" id="SSF52467">
    <property type="entry name" value="DHS-like NAD/FAD-binding domain"/>
    <property type="match status" value="1"/>
</dbReference>
<dbReference type="InterPro" id="IPR029035">
    <property type="entry name" value="DHS-like_NAD/FAD-binding_dom"/>
</dbReference>
<dbReference type="Pfam" id="PF13289">
    <property type="entry name" value="SIR2_2"/>
    <property type="match status" value="1"/>
</dbReference>
<organism evidence="1 2">
    <name type="scientific">Demequina lignilytica</name>
    <dbReference type="NCBI Taxonomy" id="3051663"/>
    <lineage>
        <taxon>Bacteria</taxon>
        <taxon>Bacillati</taxon>
        <taxon>Actinomycetota</taxon>
        <taxon>Actinomycetes</taxon>
        <taxon>Micrococcales</taxon>
        <taxon>Demequinaceae</taxon>
        <taxon>Demequina</taxon>
    </lineage>
</organism>
<dbReference type="AlphaFoldDB" id="A0AB35MK41"/>
<gene>
    <name evidence="1" type="ORF">QQ002_11665</name>
</gene>
<reference evidence="1 2" key="1">
    <citation type="submission" date="2023-06" db="EMBL/GenBank/DDBJ databases">
        <title>SYSU T0a273.</title>
        <authorList>
            <person name="Gao L."/>
            <person name="Fang B.-Z."/>
            <person name="Li W.-J."/>
        </authorList>
    </citation>
    <scope>NUCLEOTIDE SEQUENCE [LARGE SCALE GENOMIC DNA]</scope>
    <source>
        <strain evidence="1 2">SYSU T0a273</strain>
    </source>
</reference>
<proteinExistence type="predicted"/>
<accession>A0AB35MK41</accession>
<evidence type="ECO:0000313" key="1">
    <source>
        <dbReference type="EMBL" id="MDN4484199.1"/>
    </source>
</evidence>
<dbReference type="Gene3D" id="3.40.50.1220">
    <property type="entry name" value="TPP-binding domain"/>
    <property type="match status" value="1"/>
</dbReference>
<dbReference type="EMBL" id="JAUHQB010000009">
    <property type="protein sequence ID" value="MDN4484199.1"/>
    <property type="molecule type" value="Genomic_DNA"/>
</dbReference>